<protein>
    <recommendedName>
        <fullName evidence="5">DUF4794 domain-containing protein</fullName>
    </recommendedName>
</protein>
<dbReference type="Proteomes" id="UP000007266">
    <property type="component" value="Linkage group 2"/>
</dbReference>
<feature type="chain" id="PRO_5003089455" description="DUF4794 domain-containing protein" evidence="2">
    <location>
        <begin position="17"/>
        <end position="182"/>
    </location>
</feature>
<evidence type="ECO:0000256" key="1">
    <source>
        <dbReference type="SAM" id="MobiDB-lite"/>
    </source>
</evidence>
<dbReference type="PhylomeDB" id="D6WC36"/>
<dbReference type="OMA" id="QFETEND"/>
<dbReference type="EMBL" id="KQ971310">
    <property type="protein sequence ID" value="EEZ99119.1"/>
    <property type="molecule type" value="Genomic_DNA"/>
</dbReference>
<dbReference type="KEGG" id="tca:100141951"/>
<evidence type="ECO:0008006" key="5">
    <source>
        <dbReference type="Google" id="ProtNLM"/>
    </source>
</evidence>
<gene>
    <name evidence="3" type="primary">AUGUSTUS-3.0.2_05225</name>
    <name evidence="3" type="ORF">TcasGA2_TC005225</name>
</gene>
<dbReference type="eggNOG" id="ENOG502SFT2">
    <property type="taxonomic scope" value="Eukaryota"/>
</dbReference>
<evidence type="ECO:0000313" key="4">
    <source>
        <dbReference type="Proteomes" id="UP000007266"/>
    </source>
</evidence>
<dbReference type="STRING" id="7070.D6WC36"/>
<reference evidence="3 4" key="2">
    <citation type="journal article" date="2010" name="Nucleic Acids Res.">
        <title>BeetleBase in 2010: revisions to provide comprehensive genomic information for Tribolium castaneum.</title>
        <authorList>
            <person name="Kim H.S."/>
            <person name="Murphy T."/>
            <person name="Xia J."/>
            <person name="Caragea D."/>
            <person name="Park Y."/>
            <person name="Beeman R.W."/>
            <person name="Lorenzen M.D."/>
            <person name="Butcher S."/>
            <person name="Manak J.R."/>
            <person name="Brown S.J."/>
        </authorList>
    </citation>
    <scope>GENOME REANNOTATION</scope>
    <source>
        <strain evidence="3 4">Georgia GA2</strain>
    </source>
</reference>
<dbReference type="OrthoDB" id="8197587at2759"/>
<dbReference type="HOGENOM" id="CLU_127300_0_0_1"/>
<proteinExistence type="predicted"/>
<feature type="compositionally biased region" description="Low complexity" evidence="1">
    <location>
        <begin position="73"/>
        <end position="85"/>
    </location>
</feature>
<reference evidence="3 4" key="1">
    <citation type="journal article" date="2008" name="Nature">
        <title>The genome of the model beetle and pest Tribolium castaneum.</title>
        <authorList>
            <consortium name="Tribolium Genome Sequencing Consortium"/>
            <person name="Richards S."/>
            <person name="Gibbs R.A."/>
            <person name="Weinstock G.M."/>
            <person name="Brown S.J."/>
            <person name="Denell R."/>
            <person name="Beeman R.W."/>
            <person name="Gibbs R."/>
            <person name="Beeman R.W."/>
            <person name="Brown S.J."/>
            <person name="Bucher G."/>
            <person name="Friedrich M."/>
            <person name="Grimmelikhuijzen C.J."/>
            <person name="Klingler M."/>
            <person name="Lorenzen M."/>
            <person name="Richards S."/>
            <person name="Roth S."/>
            <person name="Schroder R."/>
            <person name="Tautz D."/>
            <person name="Zdobnov E.M."/>
            <person name="Muzny D."/>
            <person name="Gibbs R.A."/>
            <person name="Weinstock G.M."/>
            <person name="Attaway T."/>
            <person name="Bell S."/>
            <person name="Buhay C.J."/>
            <person name="Chandrabose M.N."/>
            <person name="Chavez D."/>
            <person name="Clerk-Blankenburg K.P."/>
            <person name="Cree A."/>
            <person name="Dao M."/>
            <person name="Davis C."/>
            <person name="Chacko J."/>
            <person name="Dinh H."/>
            <person name="Dugan-Rocha S."/>
            <person name="Fowler G."/>
            <person name="Garner T.T."/>
            <person name="Garnes J."/>
            <person name="Gnirke A."/>
            <person name="Hawes A."/>
            <person name="Hernandez J."/>
            <person name="Hines S."/>
            <person name="Holder M."/>
            <person name="Hume J."/>
            <person name="Jhangiani S.N."/>
            <person name="Joshi V."/>
            <person name="Khan Z.M."/>
            <person name="Jackson L."/>
            <person name="Kovar C."/>
            <person name="Kowis A."/>
            <person name="Lee S."/>
            <person name="Lewis L.R."/>
            <person name="Margolis J."/>
            <person name="Morgan M."/>
            <person name="Nazareth L.V."/>
            <person name="Nguyen N."/>
            <person name="Okwuonu G."/>
            <person name="Parker D."/>
            <person name="Richards S."/>
            <person name="Ruiz S.J."/>
            <person name="Santibanez J."/>
            <person name="Savard J."/>
            <person name="Scherer S.E."/>
            <person name="Schneider B."/>
            <person name="Sodergren E."/>
            <person name="Tautz D."/>
            <person name="Vattahil S."/>
            <person name="Villasana D."/>
            <person name="White C.S."/>
            <person name="Wright R."/>
            <person name="Park Y."/>
            <person name="Beeman R.W."/>
            <person name="Lord J."/>
            <person name="Oppert B."/>
            <person name="Lorenzen M."/>
            <person name="Brown S."/>
            <person name="Wang L."/>
            <person name="Savard J."/>
            <person name="Tautz D."/>
            <person name="Richards S."/>
            <person name="Weinstock G."/>
            <person name="Gibbs R.A."/>
            <person name="Liu Y."/>
            <person name="Worley K."/>
            <person name="Weinstock G."/>
            <person name="Elsik C.G."/>
            <person name="Reese J.T."/>
            <person name="Elhaik E."/>
            <person name="Landan G."/>
            <person name="Graur D."/>
            <person name="Arensburger P."/>
            <person name="Atkinson P."/>
            <person name="Beeman R.W."/>
            <person name="Beidler J."/>
            <person name="Brown S.J."/>
            <person name="Demuth J.P."/>
            <person name="Drury D.W."/>
            <person name="Du Y.Z."/>
            <person name="Fujiwara H."/>
            <person name="Lorenzen M."/>
            <person name="Maselli V."/>
            <person name="Osanai M."/>
            <person name="Park Y."/>
            <person name="Robertson H.M."/>
            <person name="Tu Z."/>
            <person name="Wang J.J."/>
            <person name="Wang S."/>
            <person name="Richards S."/>
            <person name="Song H."/>
            <person name="Zhang L."/>
            <person name="Sodergren E."/>
            <person name="Werner D."/>
            <person name="Stanke M."/>
            <person name="Morgenstern B."/>
            <person name="Solovyev V."/>
            <person name="Kosarev P."/>
            <person name="Brown G."/>
            <person name="Chen H.C."/>
            <person name="Ermolaeva O."/>
            <person name="Hlavina W."/>
            <person name="Kapustin Y."/>
            <person name="Kiryutin B."/>
            <person name="Kitts P."/>
            <person name="Maglott D."/>
            <person name="Pruitt K."/>
            <person name="Sapojnikov V."/>
            <person name="Souvorov A."/>
            <person name="Mackey A.J."/>
            <person name="Waterhouse R.M."/>
            <person name="Wyder S."/>
            <person name="Zdobnov E.M."/>
            <person name="Zdobnov E.M."/>
            <person name="Wyder S."/>
            <person name="Kriventseva E.V."/>
            <person name="Kadowaki T."/>
            <person name="Bork P."/>
            <person name="Aranda M."/>
            <person name="Bao R."/>
            <person name="Beermann A."/>
            <person name="Berns N."/>
            <person name="Bolognesi R."/>
            <person name="Bonneton F."/>
            <person name="Bopp D."/>
            <person name="Brown S.J."/>
            <person name="Bucher G."/>
            <person name="Butts T."/>
            <person name="Chaumot A."/>
            <person name="Denell R.E."/>
            <person name="Ferrier D.E."/>
            <person name="Friedrich M."/>
            <person name="Gordon C.M."/>
            <person name="Jindra M."/>
            <person name="Klingler M."/>
            <person name="Lan Q."/>
            <person name="Lattorff H.M."/>
            <person name="Laudet V."/>
            <person name="von Levetsow C."/>
            <person name="Liu Z."/>
            <person name="Lutz R."/>
            <person name="Lynch J.A."/>
            <person name="da Fonseca R.N."/>
            <person name="Posnien N."/>
            <person name="Reuter R."/>
            <person name="Roth S."/>
            <person name="Savard J."/>
            <person name="Schinko J.B."/>
            <person name="Schmitt C."/>
            <person name="Schoppmeier M."/>
            <person name="Schroder R."/>
            <person name="Shippy T.D."/>
            <person name="Simonnet F."/>
            <person name="Marques-Souza H."/>
            <person name="Tautz D."/>
            <person name="Tomoyasu Y."/>
            <person name="Trauner J."/>
            <person name="Van der Zee M."/>
            <person name="Vervoort M."/>
            <person name="Wittkopp N."/>
            <person name="Wimmer E.A."/>
            <person name="Yang X."/>
            <person name="Jones A.K."/>
            <person name="Sattelle D.B."/>
            <person name="Ebert P.R."/>
            <person name="Nelson D."/>
            <person name="Scott J.G."/>
            <person name="Beeman R.W."/>
            <person name="Muthukrishnan S."/>
            <person name="Kramer K.J."/>
            <person name="Arakane Y."/>
            <person name="Beeman R.W."/>
            <person name="Zhu Q."/>
            <person name="Hogenkamp D."/>
            <person name="Dixit R."/>
            <person name="Oppert B."/>
            <person name="Jiang H."/>
            <person name="Zou Z."/>
            <person name="Marshall J."/>
            <person name="Elpidina E."/>
            <person name="Vinokurov K."/>
            <person name="Oppert C."/>
            <person name="Zou Z."/>
            <person name="Evans J."/>
            <person name="Lu Z."/>
            <person name="Zhao P."/>
            <person name="Sumathipala N."/>
            <person name="Altincicek B."/>
            <person name="Vilcinskas A."/>
            <person name="Williams M."/>
            <person name="Hultmark D."/>
            <person name="Hetru C."/>
            <person name="Jiang H."/>
            <person name="Grimmelikhuijzen C.J."/>
            <person name="Hauser F."/>
            <person name="Cazzamali G."/>
            <person name="Williamson M."/>
            <person name="Park Y."/>
            <person name="Li B."/>
            <person name="Tanaka Y."/>
            <person name="Predel R."/>
            <person name="Neupert S."/>
            <person name="Schachtner J."/>
            <person name="Verleyen P."/>
            <person name="Raible F."/>
            <person name="Bork P."/>
            <person name="Friedrich M."/>
            <person name="Walden K.K."/>
            <person name="Robertson H.M."/>
            <person name="Angeli S."/>
            <person name="Foret S."/>
            <person name="Bucher G."/>
            <person name="Schuetz S."/>
            <person name="Maleszka R."/>
            <person name="Wimmer E.A."/>
            <person name="Beeman R.W."/>
            <person name="Lorenzen M."/>
            <person name="Tomoyasu Y."/>
            <person name="Miller S.C."/>
            <person name="Grossmann D."/>
            <person name="Bucher G."/>
        </authorList>
    </citation>
    <scope>NUCLEOTIDE SEQUENCE [LARGE SCALE GENOMIC DNA]</scope>
    <source>
        <strain evidence="3 4">Georgia GA2</strain>
    </source>
</reference>
<feature type="signal peptide" evidence="2">
    <location>
        <begin position="1"/>
        <end position="16"/>
    </location>
</feature>
<name>D6WC36_TRICA</name>
<feature type="compositionally biased region" description="Low complexity" evidence="1">
    <location>
        <begin position="46"/>
        <end position="55"/>
    </location>
</feature>
<accession>D6WC36</accession>
<keyword evidence="2" id="KW-0732">Signal</keyword>
<organism evidence="3 4">
    <name type="scientific">Tribolium castaneum</name>
    <name type="common">Red flour beetle</name>
    <dbReference type="NCBI Taxonomy" id="7070"/>
    <lineage>
        <taxon>Eukaryota</taxon>
        <taxon>Metazoa</taxon>
        <taxon>Ecdysozoa</taxon>
        <taxon>Arthropoda</taxon>
        <taxon>Hexapoda</taxon>
        <taxon>Insecta</taxon>
        <taxon>Pterygota</taxon>
        <taxon>Neoptera</taxon>
        <taxon>Endopterygota</taxon>
        <taxon>Coleoptera</taxon>
        <taxon>Polyphaga</taxon>
        <taxon>Cucujiformia</taxon>
        <taxon>Tenebrionidae</taxon>
        <taxon>Tenebrionidae incertae sedis</taxon>
        <taxon>Tribolium</taxon>
    </lineage>
</organism>
<dbReference type="AlphaFoldDB" id="D6WC36"/>
<evidence type="ECO:0000313" key="3">
    <source>
        <dbReference type="EMBL" id="EEZ99119.1"/>
    </source>
</evidence>
<sequence length="182" mass="20668">MQFLLVIALVLNTAFADFRIYNPHYQEQDGPYQPTGWRPSGPPLSLPLRQQLPRQEYGPPPQTYSTPAKEYGPPGATTEEPQETTTIEVPTTTENVQEQLNNSKAPVKGNEKLTEDSSAVTQQGIYYIYHPNGLLQRVIYMTKDDAGNMVYSAQLKYENVDPIREPIYTYDPKTFVLKQLQV</sequence>
<keyword evidence="4" id="KW-1185">Reference proteome</keyword>
<feature type="region of interest" description="Disordered" evidence="1">
    <location>
        <begin position="31"/>
        <end position="85"/>
    </location>
</feature>
<evidence type="ECO:0000256" key="2">
    <source>
        <dbReference type="SAM" id="SignalP"/>
    </source>
</evidence>